<dbReference type="SUPFAM" id="SSF54862">
    <property type="entry name" value="4Fe-4S ferredoxins"/>
    <property type="match status" value="1"/>
</dbReference>
<dbReference type="STRING" id="926567.TheveDRAFT_1801"/>
<dbReference type="InterPro" id="IPR052911">
    <property type="entry name" value="Corrinoid_activation_enz"/>
</dbReference>
<dbReference type="AlphaFoldDB" id="H0URF0"/>
<dbReference type="PANTHER" id="PTHR42895">
    <property type="entry name" value="IRON-SULFUR CLUSTER-BINDING PROTEIN-RELATED"/>
    <property type="match status" value="1"/>
</dbReference>
<dbReference type="PANTHER" id="PTHR42895:SF1">
    <property type="entry name" value="IRON-SULFUR CLUSTER PROTEIN"/>
    <property type="match status" value="1"/>
</dbReference>
<dbReference type="EMBL" id="CM001377">
    <property type="protein sequence ID" value="EHM10919.1"/>
    <property type="molecule type" value="Genomic_DNA"/>
</dbReference>
<dbReference type="Pfam" id="PF12837">
    <property type="entry name" value="Fer4_6"/>
    <property type="match status" value="1"/>
</dbReference>
<protein>
    <recommendedName>
        <fullName evidence="1">4Fe-4S ferredoxin-type domain-containing protein</fullName>
    </recommendedName>
</protein>
<accession>H0URF0</accession>
<evidence type="ECO:0000313" key="3">
    <source>
        <dbReference type="Proteomes" id="UP000005730"/>
    </source>
</evidence>
<dbReference type="eggNOG" id="COG1145">
    <property type="taxonomic scope" value="Bacteria"/>
</dbReference>
<dbReference type="Gene3D" id="3.30.70.20">
    <property type="match status" value="1"/>
</dbReference>
<proteinExistence type="predicted"/>
<dbReference type="OrthoDB" id="9795268at2"/>
<dbReference type="InterPro" id="IPR017896">
    <property type="entry name" value="4Fe4S_Fe-S-bd"/>
</dbReference>
<dbReference type="PROSITE" id="PS51379">
    <property type="entry name" value="4FE4S_FER_2"/>
    <property type="match status" value="2"/>
</dbReference>
<dbReference type="RefSeq" id="WP_006584413.1">
    <property type="nucleotide sequence ID" value="NZ_CM001377.1"/>
</dbReference>
<dbReference type="HOGENOM" id="CLU_074768_0_0_0"/>
<evidence type="ECO:0000313" key="2">
    <source>
        <dbReference type="EMBL" id="EHM10919.1"/>
    </source>
</evidence>
<feature type="domain" description="4Fe-4S ferredoxin-type" evidence="1">
    <location>
        <begin position="35"/>
        <end position="64"/>
    </location>
</feature>
<dbReference type="Proteomes" id="UP000005730">
    <property type="component" value="Chromosome"/>
</dbReference>
<organism evidence="2 3">
    <name type="scientific">Thermanaerovibrio velox DSM 12556</name>
    <dbReference type="NCBI Taxonomy" id="926567"/>
    <lineage>
        <taxon>Bacteria</taxon>
        <taxon>Thermotogati</taxon>
        <taxon>Synergistota</taxon>
        <taxon>Synergistia</taxon>
        <taxon>Synergistales</taxon>
        <taxon>Synergistaceae</taxon>
        <taxon>Thermanaerovibrio</taxon>
    </lineage>
</organism>
<feature type="domain" description="4Fe-4S ferredoxin-type" evidence="1">
    <location>
        <begin position="5"/>
        <end position="34"/>
    </location>
</feature>
<reference evidence="2 3" key="1">
    <citation type="submission" date="2011-10" db="EMBL/GenBank/DDBJ databases">
        <title>The Noncontiguous Finished genome of Thermanaerovibrio velox DSM 12556.</title>
        <authorList>
            <consortium name="US DOE Joint Genome Institute (JGI-PGF)"/>
            <person name="Lucas S."/>
            <person name="Copeland A."/>
            <person name="Lapidus A."/>
            <person name="Glavina del Rio T."/>
            <person name="Dalin E."/>
            <person name="Tice H."/>
            <person name="Bruce D."/>
            <person name="Goodwin L."/>
            <person name="Pitluck S."/>
            <person name="Peters L."/>
            <person name="Mikhailova N."/>
            <person name="Teshima H."/>
            <person name="Kyrpides N."/>
            <person name="Mavromatis K."/>
            <person name="Ivanova N."/>
            <person name="Markowitz V."/>
            <person name="Cheng J.-F."/>
            <person name="Hugenholtz P."/>
            <person name="Woyke T."/>
            <person name="Wu D."/>
            <person name="Spring S."/>
            <person name="Brambilla E.-M."/>
            <person name="Klenk H.-P."/>
            <person name="Eisen J.A."/>
        </authorList>
    </citation>
    <scope>NUCLEOTIDE SEQUENCE [LARGE SCALE GENOMIC DNA]</scope>
    <source>
        <strain evidence="2 3">DSM 12556</strain>
    </source>
</reference>
<sequence length="247" mass="26136">MPVRRVIKIDRDKCDGCGLCVSACHEGAIGLVDGKAELLSDSYCDGLGDCIGECPRGAISFEEREALPYDEEEVKARKGDLAGGSLSGSLPCGCPGTMARALGGGERPSKAPDATGPSLLRNWPVQLRLVPANAPYLKGGKVLLASDCSAAAVRDFQGRLLQDRVCLMACPKLDDTSTYVEKLAEIISGGVRDIRVAIMEVPCCSGLARIAREAAEAARADLTMEIVTLSVEGEVISSKTLEYRFAK</sequence>
<name>H0URF0_9BACT</name>
<keyword evidence="3" id="KW-1185">Reference proteome</keyword>
<evidence type="ECO:0000259" key="1">
    <source>
        <dbReference type="PROSITE" id="PS51379"/>
    </source>
</evidence>
<gene>
    <name evidence="2" type="ORF">TheveDRAFT_1801</name>
</gene>